<feature type="signal peptide" evidence="1">
    <location>
        <begin position="1"/>
        <end position="20"/>
    </location>
</feature>
<proteinExistence type="predicted"/>
<protein>
    <submittedName>
        <fullName evidence="2">Uncharacterized protein</fullName>
    </submittedName>
</protein>
<dbReference type="Proteomes" id="UP000054761">
    <property type="component" value="Unassembled WGS sequence"/>
</dbReference>
<dbReference type="AlphaFoldDB" id="A0A0W0WIH0"/>
<reference evidence="2 4" key="1">
    <citation type="submission" date="2015-11" db="EMBL/GenBank/DDBJ databases">
        <title>Genomic analysis of 38 Legionella species identifies large and diverse effector repertoires.</title>
        <authorList>
            <person name="Burstein D."/>
            <person name="Amaro F."/>
            <person name="Zusman T."/>
            <person name="Lifshitz Z."/>
            <person name="Cohen O."/>
            <person name="Gilbert J.A."/>
            <person name="Pupko T."/>
            <person name="Shuman H.A."/>
            <person name="Segal G."/>
        </authorList>
    </citation>
    <scope>NUCLEOTIDE SEQUENCE [LARGE SCALE GENOMIC DNA]</scope>
    <source>
        <strain evidence="2 4">Bercovier 4</strain>
    </source>
</reference>
<name>A0A0W0WIH0_9GAMM</name>
<evidence type="ECO:0000313" key="3">
    <source>
        <dbReference type="EMBL" id="QBR83546.1"/>
    </source>
</evidence>
<dbReference type="RefSeq" id="WP_058500891.1">
    <property type="nucleotide sequence ID" value="NZ_CAAAJA010000012.1"/>
</dbReference>
<evidence type="ECO:0000313" key="2">
    <source>
        <dbReference type="EMBL" id="KTD32035.1"/>
    </source>
</evidence>
<reference evidence="3 5" key="2">
    <citation type="submission" date="2019-03" db="EMBL/GenBank/DDBJ databases">
        <title>Diverse conjugative elements silence natural transformation in Legionella species.</title>
        <authorList>
            <person name="Durieux I."/>
            <person name="Ginevra C."/>
            <person name="Attaiech L."/>
            <person name="Picq K."/>
            <person name="Juan P.A."/>
            <person name="Jarraud S."/>
            <person name="Charpentier X."/>
        </authorList>
    </citation>
    <scope>NUCLEOTIDE SEQUENCE [LARGE SCALE GENOMIC DNA]</scope>
    <source>
        <strain evidence="3 5">HL-0427-4011</strain>
    </source>
</reference>
<feature type="chain" id="PRO_5042680681" evidence="1">
    <location>
        <begin position="21"/>
        <end position="82"/>
    </location>
</feature>
<keyword evidence="4" id="KW-1185">Reference proteome</keyword>
<organism evidence="2 4">
    <name type="scientific">Legionella israelensis</name>
    <dbReference type="NCBI Taxonomy" id="454"/>
    <lineage>
        <taxon>Bacteria</taxon>
        <taxon>Pseudomonadati</taxon>
        <taxon>Pseudomonadota</taxon>
        <taxon>Gammaproteobacteria</taxon>
        <taxon>Legionellales</taxon>
        <taxon>Legionellaceae</taxon>
        <taxon>Legionella</taxon>
    </lineage>
</organism>
<evidence type="ECO:0000313" key="4">
    <source>
        <dbReference type="Proteomes" id="UP000054761"/>
    </source>
</evidence>
<sequence length="82" mass="9171">MKSIVLTFFLAATISSGAMAAPLVDAPAAERHIVHFKLPNGEVVKARVTKEDAQTMEKMKKDGKLHDIRILRMESWPEPKEI</sequence>
<dbReference type="Proteomes" id="UP000295517">
    <property type="component" value="Chromosome"/>
</dbReference>
<dbReference type="EMBL" id="CP038254">
    <property type="protein sequence ID" value="QBR83546.1"/>
    <property type="molecule type" value="Genomic_DNA"/>
</dbReference>
<accession>A0A0W0WIH0</accession>
<evidence type="ECO:0000256" key="1">
    <source>
        <dbReference type="SAM" id="SignalP"/>
    </source>
</evidence>
<keyword evidence="1" id="KW-0732">Signal</keyword>
<gene>
    <name evidence="3" type="ORF">E3983_03735</name>
    <name evidence="2" type="ORF">Lisr_0508</name>
</gene>
<evidence type="ECO:0000313" key="5">
    <source>
        <dbReference type="Proteomes" id="UP000295517"/>
    </source>
</evidence>
<dbReference type="PATRIC" id="fig|454.4.peg.536"/>
<dbReference type="EMBL" id="LNYH01000016">
    <property type="protein sequence ID" value="KTD32035.1"/>
    <property type="molecule type" value="Genomic_DNA"/>
</dbReference>